<protein>
    <submittedName>
        <fullName evidence="5">FAD-dependent monooxygenase</fullName>
    </submittedName>
</protein>
<dbReference type="Gene3D" id="3.30.9.20">
    <property type="match status" value="1"/>
</dbReference>
<dbReference type="EMBL" id="CP061379">
    <property type="protein sequence ID" value="QPF90667.1"/>
    <property type="molecule type" value="Genomic_DNA"/>
</dbReference>
<evidence type="ECO:0000256" key="2">
    <source>
        <dbReference type="ARBA" id="ARBA00023027"/>
    </source>
</evidence>
<dbReference type="InterPro" id="IPR002938">
    <property type="entry name" value="FAD-bd"/>
</dbReference>
<dbReference type="InterPro" id="IPR036188">
    <property type="entry name" value="FAD/NAD-bd_sf"/>
</dbReference>
<evidence type="ECO:0000313" key="6">
    <source>
        <dbReference type="Proteomes" id="UP000594621"/>
    </source>
</evidence>
<keyword evidence="5" id="KW-0503">Monooxygenase</keyword>
<dbReference type="SUPFAM" id="SSF51905">
    <property type="entry name" value="FAD/NAD(P)-binding domain"/>
    <property type="match status" value="1"/>
</dbReference>
<dbReference type="PRINTS" id="PR00420">
    <property type="entry name" value="RNGMNOXGNASE"/>
</dbReference>
<dbReference type="Pfam" id="PF01494">
    <property type="entry name" value="FAD_binding_3"/>
    <property type="match status" value="1"/>
</dbReference>
<dbReference type="Proteomes" id="UP000594621">
    <property type="component" value="Chromosome"/>
</dbReference>
<sequence>MPTGGARNIKILGAGPAGLYAAYRLKRLFPEANVSVIEQNMPDVTFGFGVVFSAQGLQFLADDDAELVRSISAGLESWEDIEIRVGGERIRIDGIGFTAISRVTLLRILNEKVREVGIIPTFGKSIADPSELGEADLIVAADGANSVLRSRYEAEFGTRVDMLTNWFAWFGASRPFDALTQTFKFTDHGPFNAHHYRFSPTHSTFLVETTADNFERCALASLPLEESRVLCERLFADDLDGAQLISNRSIWRQFPKITNVRWFHKNIVLVGDALRTAHYSIGSGTRLALEDVQALVGAIASTDGDIAAALPLYEERRRPVVQKLLDAASRSADWYEHFAENMNRPAWDFAMDYISRSGRVDPTRLASICPAFIREYERRKARRQPDAGTETGAHSSIP</sequence>
<dbReference type="InterPro" id="IPR050631">
    <property type="entry name" value="PheA/TfdB_FAD_monoxygenase"/>
</dbReference>
<dbReference type="RefSeq" id="WP_195800250.1">
    <property type="nucleotide sequence ID" value="NZ_CP061379.1"/>
</dbReference>
<accession>A0A7S9D3S2</accession>
<evidence type="ECO:0000256" key="3">
    <source>
        <dbReference type="SAM" id="MobiDB-lite"/>
    </source>
</evidence>
<evidence type="ECO:0000259" key="4">
    <source>
        <dbReference type="Pfam" id="PF01494"/>
    </source>
</evidence>
<dbReference type="PANTHER" id="PTHR43476">
    <property type="entry name" value="3-(3-HYDROXY-PHENYL)PROPIONATE/3-HYDROXYCINNAMIC ACID HYDROXYLASE"/>
    <property type="match status" value="1"/>
</dbReference>
<dbReference type="Gene3D" id="3.50.50.60">
    <property type="entry name" value="FAD/NAD(P)-binding domain"/>
    <property type="match status" value="1"/>
</dbReference>
<dbReference type="GO" id="GO:0004497">
    <property type="term" value="F:monooxygenase activity"/>
    <property type="evidence" value="ECO:0007669"/>
    <property type="project" value="UniProtKB-KW"/>
</dbReference>
<evidence type="ECO:0000256" key="1">
    <source>
        <dbReference type="ARBA" id="ARBA00023002"/>
    </source>
</evidence>
<reference evidence="5 6" key="1">
    <citation type="submission" date="2020-09" db="EMBL/GenBank/DDBJ databases">
        <title>Complete genomes of bradyrhizobia occurring on native shrubby legumes in Australia.</title>
        <authorList>
            <person name="Lafay B."/>
        </authorList>
    </citation>
    <scope>NUCLEOTIDE SEQUENCE [LARGE SCALE GENOMIC DNA]</scope>
    <source>
        <strain evidence="5 6">BDV5040</strain>
    </source>
</reference>
<dbReference type="KEGG" id="bcou:IC761_29925"/>
<dbReference type="PANTHER" id="PTHR43476:SF4">
    <property type="entry name" value="BLR0106 PROTEIN"/>
    <property type="match status" value="1"/>
</dbReference>
<dbReference type="GO" id="GO:0071949">
    <property type="term" value="F:FAD binding"/>
    <property type="evidence" value="ECO:0007669"/>
    <property type="project" value="InterPro"/>
</dbReference>
<proteinExistence type="predicted"/>
<keyword evidence="1" id="KW-0560">Oxidoreductase</keyword>
<feature type="region of interest" description="Disordered" evidence="3">
    <location>
        <begin position="379"/>
        <end position="398"/>
    </location>
</feature>
<name>A0A7S9D3S2_9BRAD</name>
<keyword evidence="6" id="KW-1185">Reference proteome</keyword>
<keyword evidence="2" id="KW-0520">NAD</keyword>
<gene>
    <name evidence="5" type="ORF">IC761_29925</name>
</gene>
<evidence type="ECO:0000313" key="5">
    <source>
        <dbReference type="EMBL" id="QPF90667.1"/>
    </source>
</evidence>
<feature type="domain" description="FAD-binding" evidence="4">
    <location>
        <begin position="134"/>
        <end position="327"/>
    </location>
</feature>
<organism evidence="5 6">
    <name type="scientific">Bradyrhizobium commune</name>
    <dbReference type="NCBI Taxonomy" id="83627"/>
    <lineage>
        <taxon>Bacteria</taxon>
        <taxon>Pseudomonadati</taxon>
        <taxon>Pseudomonadota</taxon>
        <taxon>Alphaproteobacteria</taxon>
        <taxon>Hyphomicrobiales</taxon>
        <taxon>Nitrobacteraceae</taxon>
        <taxon>Bradyrhizobium</taxon>
    </lineage>
</organism>
<dbReference type="AlphaFoldDB" id="A0A7S9D3S2"/>